<dbReference type="Proteomes" id="UP001055712">
    <property type="component" value="Unassembled WGS sequence"/>
</dbReference>
<dbReference type="InterPro" id="IPR051205">
    <property type="entry name" value="UbiH/COQ6_monooxygenase"/>
</dbReference>
<evidence type="ECO:0000259" key="7">
    <source>
        <dbReference type="Pfam" id="PF01494"/>
    </source>
</evidence>
<dbReference type="Pfam" id="PF01494">
    <property type="entry name" value="FAD_binding_3"/>
    <property type="match status" value="2"/>
</dbReference>
<reference evidence="8" key="1">
    <citation type="journal article" date="2019" name="Plant J.">
        <title>Chlorella vulgaris genome assembly and annotation reveals the molecular basis for metabolic acclimation to high light conditions.</title>
        <authorList>
            <person name="Cecchin M."/>
            <person name="Marcolungo L."/>
            <person name="Rossato M."/>
            <person name="Girolomoni L."/>
            <person name="Cosentino E."/>
            <person name="Cuine S."/>
            <person name="Li-Beisson Y."/>
            <person name="Delledonne M."/>
            <person name="Ballottari M."/>
        </authorList>
    </citation>
    <scope>NUCLEOTIDE SEQUENCE</scope>
    <source>
        <strain evidence="8">211/11P</strain>
    </source>
</reference>
<evidence type="ECO:0000256" key="2">
    <source>
        <dbReference type="ARBA" id="ARBA00005349"/>
    </source>
</evidence>
<keyword evidence="5" id="KW-0560">Oxidoreductase</keyword>
<gene>
    <name evidence="8" type="ORF">D9Q98_005392</name>
</gene>
<dbReference type="GO" id="GO:0016123">
    <property type="term" value="P:xanthophyll biosynthetic process"/>
    <property type="evidence" value="ECO:0007669"/>
    <property type="project" value="TreeGrafter"/>
</dbReference>
<evidence type="ECO:0000256" key="5">
    <source>
        <dbReference type="ARBA" id="ARBA00023002"/>
    </source>
</evidence>
<comment type="similarity">
    <text evidence="2">Belongs to the UbiH/COQ6 family.</text>
</comment>
<evidence type="ECO:0000256" key="6">
    <source>
        <dbReference type="ARBA" id="ARBA00023033"/>
    </source>
</evidence>
<dbReference type="InterPro" id="IPR010971">
    <property type="entry name" value="UbiH/COQ6"/>
</dbReference>
<dbReference type="NCBIfam" id="TIGR01988">
    <property type="entry name" value="Ubi-OHases"/>
    <property type="match status" value="1"/>
</dbReference>
<dbReference type="PANTHER" id="PTHR43876:SF7">
    <property type="entry name" value="UBIQUINONE BIOSYNTHESIS MONOOXYGENASE COQ6, MITOCHONDRIAL"/>
    <property type="match status" value="1"/>
</dbReference>
<evidence type="ECO:0000256" key="1">
    <source>
        <dbReference type="ARBA" id="ARBA00001974"/>
    </source>
</evidence>
<keyword evidence="4" id="KW-0274">FAD</keyword>
<dbReference type="InterPro" id="IPR036188">
    <property type="entry name" value="FAD/NAD-bd_sf"/>
</dbReference>
<sequence>MAAAAAALCRRAYTTSMPPSAHVDVAIVGGGMVGSALAAALNANPLTRQLRILLLDRQPPLALPRQVPEWDDLCVSTLTAPTVDILRELGVWRSLSVAAAPFCDMQVWGADDGYVRFDATAVGQAVMGHVLEDSLLKAALHDQLRARGSTVQLMMPATAVAADLPPYSPAAQLEGGSFVRLQLDDGSSLTTRLLVGADGCSSQVRQWSQFRCSGSEREQASLVATVATSWPNQTALQRFLPTGPLALLPARGGFSSVVWSCPSQMAAQLQALPRHELAAAITSALTSGTHYPPKPRLGELLGGILASARSTRFVAPPTVTAVVGHGPRTFLQTAQHAGRYVRPRVALVGDAAHSGHPFGLASQGVNLGFGDAKVLAAAIADAVATGQDIGSAAMLERQYERPRRQPCSAMLSAADALRAIYMPQEGPVAGLRSLGLDIVNNTPLLKQALLRIAMHGL</sequence>
<dbReference type="EMBL" id="SIDB01000008">
    <property type="protein sequence ID" value="KAI3429296.1"/>
    <property type="molecule type" value="Genomic_DNA"/>
</dbReference>
<dbReference type="GO" id="GO:0016705">
    <property type="term" value="F:oxidoreductase activity, acting on paired donors, with incorporation or reduction of molecular oxygen"/>
    <property type="evidence" value="ECO:0007669"/>
    <property type="project" value="InterPro"/>
</dbReference>
<dbReference type="GO" id="GO:0005739">
    <property type="term" value="C:mitochondrion"/>
    <property type="evidence" value="ECO:0007669"/>
    <property type="project" value="TreeGrafter"/>
</dbReference>
<organism evidence="8 9">
    <name type="scientific">Chlorella vulgaris</name>
    <name type="common">Green alga</name>
    <dbReference type="NCBI Taxonomy" id="3077"/>
    <lineage>
        <taxon>Eukaryota</taxon>
        <taxon>Viridiplantae</taxon>
        <taxon>Chlorophyta</taxon>
        <taxon>core chlorophytes</taxon>
        <taxon>Trebouxiophyceae</taxon>
        <taxon>Chlorellales</taxon>
        <taxon>Chlorellaceae</taxon>
        <taxon>Chlorella clade</taxon>
        <taxon>Chlorella</taxon>
    </lineage>
</organism>
<dbReference type="PRINTS" id="PR00420">
    <property type="entry name" value="RNGMNOXGNASE"/>
</dbReference>
<dbReference type="GO" id="GO:0016120">
    <property type="term" value="P:carotene biosynthetic process"/>
    <property type="evidence" value="ECO:0007669"/>
    <property type="project" value="TreeGrafter"/>
</dbReference>
<dbReference type="SUPFAM" id="SSF51905">
    <property type="entry name" value="FAD/NAD(P)-binding domain"/>
    <property type="match status" value="1"/>
</dbReference>
<feature type="domain" description="FAD-binding" evidence="7">
    <location>
        <begin position="23"/>
        <end position="265"/>
    </location>
</feature>
<protein>
    <recommendedName>
        <fullName evidence="7">FAD-binding domain-containing protein</fullName>
    </recommendedName>
</protein>
<feature type="domain" description="FAD-binding" evidence="7">
    <location>
        <begin position="331"/>
        <end position="405"/>
    </location>
</feature>
<proteinExistence type="inferred from homology"/>
<dbReference type="GO" id="GO:0004497">
    <property type="term" value="F:monooxygenase activity"/>
    <property type="evidence" value="ECO:0007669"/>
    <property type="project" value="UniProtKB-KW"/>
</dbReference>
<dbReference type="InterPro" id="IPR002938">
    <property type="entry name" value="FAD-bd"/>
</dbReference>
<evidence type="ECO:0000313" key="9">
    <source>
        <dbReference type="Proteomes" id="UP001055712"/>
    </source>
</evidence>
<name>A0A9D4TLQ3_CHLVU</name>
<dbReference type="PANTHER" id="PTHR43876">
    <property type="entry name" value="UBIQUINONE BIOSYNTHESIS MONOOXYGENASE COQ6, MITOCHONDRIAL"/>
    <property type="match status" value="1"/>
</dbReference>
<keyword evidence="6" id="KW-0503">Monooxygenase</keyword>
<keyword evidence="9" id="KW-1185">Reference proteome</keyword>
<keyword evidence="3" id="KW-0285">Flavoprotein</keyword>
<comment type="caution">
    <text evidence="8">The sequence shown here is derived from an EMBL/GenBank/DDBJ whole genome shotgun (WGS) entry which is preliminary data.</text>
</comment>
<dbReference type="Gene3D" id="3.50.50.60">
    <property type="entry name" value="FAD/NAD(P)-binding domain"/>
    <property type="match status" value="2"/>
</dbReference>
<dbReference type="GO" id="GO:0071949">
    <property type="term" value="F:FAD binding"/>
    <property type="evidence" value="ECO:0007669"/>
    <property type="project" value="InterPro"/>
</dbReference>
<evidence type="ECO:0000256" key="4">
    <source>
        <dbReference type="ARBA" id="ARBA00022827"/>
    </source>
</evidence>
<dbReference type="OrthoDB" id="683240at2759"/>
<accession>A0A9D4TLQ3</accession>
<dbReference type="GO" id="GO:0006744">
    <property type="term" value="P:ubiquinone biosynthetic process"/>
    <property type="evidence" value="ECO:0007669"/>
    <property type="project" value="InterPro"/>
</dbReference>
<dbReference type="AlphaFoldDB" id="A0A9D4TLQ3"/>
<evidence type="ECO:0000256" key="3">
    <source>
        <dbReference type="ARBA" id="ARBA00022630"/>
    </source>
</evidence>
<evidence type="ECO:0000313" key="8">
    <source>
        <dbReference type="EMBL" id="KAI3429296.1"/>
    </source>
</evidence>
<reference evidence="8" key="2">
    <citation type="submission" date="2020-11" db="EMBL/GenBank/DDBJ databases">
        <authorList>
            <person name="Cecchin M."/>
            <person name="Marcolungo L."/>
            <person name="Rossato M."/>
            <person name="Girolomoni L."/>
            <person name="Cosentino E."/>
            <person name="Cuine S."/>
            <person name="Li-Beisson Y."/>
            <person name="Delledonne M."/>
            <person name="Ballottari M."/>
        </authorList>
    </citation>
    <scope>NUCLEOTIDE SEQUENCE</scope>
    <source>
        <strain evidence="8">211/11P</strain>
        <tissue evidence="8">Whole cell</tissue>
    </source>
</reference>
<comment type="cofactor">
    <cofactor evidence="1">
        <name>FAD</name>
        <dbReference type="ChEBI" id="CHEBI:57692"/>
    </cofactor>
</comment>